<dbReference type="SMART" id="SM01074">
    <property type="entry name" value="Cdc6_C"/>
    <property type="match status" value="1"/>
</dbReference>
<dbReference type="InterPro" id="IPR050311">
    <property type="entry name" value="ORC1/CDC6"/>
</dbReference>
<sequence>MTEYFQDRSEIFESERILKESYTPNDLPEREEQLKRLGLEVLSPVLNDAPPHNAFLYGKPGQGKTAAARFLLEKLQEEVDERSGINLTTIFQTCKGHHSSYQVACDLVEQLTGDNPNGHPKRKVFARLYDALQDIGGIVVIVLDEVDNIGNKDMILYELPRARDNSHIEDMDVSVIGISNDMTFYEELDPRAKDSLCEVEIHFPPYDADQLRSILNRRSEKAFVDSAVTQEAIALAAALAAQDLGSARQAIRYLYKAGEFAALNDEPQVGEEHVRKAEDHVEQMNIAQSIRDLTIQDQLALLALTSLATGNETPAPTPEVYSRYTDITSHVDTNSIAMRRVRSHLHDLDMIGVVSGAKRSGGSRGGPKYYWELNTDLDTTVNVLTEENRFNDVLSLIDKP</sequence>
<dbReference type="InterPro" id="IPR014277">
    <property type="entry name" value="Orc1/Cdc6_arc"/>
</dbReference>
<name>A0A1G6Z1J6_9EURY</name>
<dbReference type="RefSeq" id="WP_149782714.1">
    <property type="nucleotide sequence ID" value="NZ_FMZP01000082.1"/>
</dbReference>
<evidence type="ECO:0000256" key="4">
    <source>
        <dbReference type="ARBA" id="ARBA00022840"/>
    </source>
</evidence>
<dbReference type="GO" id="GO:0051301">
    <property type="term" value="P:cell division"/>
    <property type="evidence" value="ECO:0007669"/>
    <property type="project" value="UniProtKB-KW"/>
</dbReference>
<dbReference type="InterPro" id="IPR015163">
    <property type="entry name" value="Cdc6_C"/>
</dbReference>
<dbReference type="PANTHER" id="PTHR10763:SF22">
    <property type="entry name" value="ORC1-TYPE DNA REPLICATION PROTEIN"/>
    <property type="match status" value="1"/>
</dbReference>
<dbReference type="InterPro" id="IPR027417">
    <property type="entry name" value="P-loop_NTPase"/>
</dbReference>
<evidence type="ECO:0000259" key="6">
    <source>
        <dbReference type="SMART" id="SM01074"/>
    </source>
</evidence>
<evidence type="ECO:0000256" key="5">
    <source>
        <dbReference type="HAMAP-Rule" id="MF_01407"/>
    </source>
</evidence>
<dbReference type="GO" id="GO:0016887">
    <property type="term" value="F:ATP hydrolysis activity"/>
    <property type="evidence" value="ECO:0007669"/>
    <property type="project" value="InterPro"/>
</dbReference>
<comment type="similarity">
    <text evidence="1 5">Belongs to the CDC6/cdc18 family.</text>
</comment>
<dbReference type="Gene3D" id="3.40.50.300">
    <property type="entry name" value="P-loop containing nucleotide triphosphate hydrolases"/>
    <property type="match status" value="1"/>
</dbReference>
<dbReference type="EMBL" id="FMZP01000082">
    <property type="protein sequence ID" value="SDD96411.1"/>
    <property type="molecule type" value="Genomic_DNA"/>
</dbReference>
<dbReference type="PANTHER" id="PTHR10763">
    <property type="entry name" value="CELL DIVISION CONTROL PROTEIN 6-RELATED"/>
    <property type="match status" value="1"/>
</dbReference>
<comment type="caution">
    <text evidence="5">Lacks conserved residue(s) required for the propagation of feature annotation.</text>
</comment>
<dbReference type="HAMAP" id="MF_01407">
    <property type="entry name" value="ORC1_type_DNA_replic_protein"/>
    <property type="match status" value="1"/>
</dbReference>
<dbReference type="Gene3D" id="1.10.8.60">
    <property type="match status" value="1"/>
</dbReference>
<dbReference type="GO" id="GO:0005524">
    <property type="term" value="F:ATP binding"/>
    <property type="evidence" value="ECO:0007669"/>
    <property type="project" value="UniProtKB-UniRule"/>
</dbReference>
<keyword evidence="7" id="KW-0132">Cell division</keyword>
<organism evidence="7 8">
    <name type="scientific">Natrinema hispanicum</name>
    <dbReference type="NCBI Taxonomy" id="392421"/>
    <lineage>
        <taxon>Archaea</taxon>
        <taxon>Methanobacteriati</taxon>
        <taxon>Methanobacteriota</taxon>
        <taxon>Stenosarchaea group</taxon>
        <taxon>Halobacteria</taxon>
        <taxon>Halobacteriales</taxon>
        <taxon>Natrialbaceae</taxon>
        <taxon>Natrinema</taxon>
    </lineage>
</organism>
<dbReference type="Pfam" id="PF09079">
    <property type="entry name" value="WHD_Cdc6"/>
    <property type="match status" value="1"/>
</dbReference>
<keyword evidence="3 5" id="KW-0547">Nucleotide-binding</keyword>
<dbReference type="AlphaFoldDB" id="A0A1G6Z1J6"/>
<feature type="domain" description="Cdc6 C-terminal" evidence="6">
    <location>
        <begin position="301"/>
        <end position="384"/>
    </location>
</feature>
<dbReference type="InterPro" id="IPR036390">
    <property type="entry name" value="WH_DNA-bd_sf"/>
</dbReference>
<keyword evidence="2 5" id="KW-0235">DNA replication</keyword>
<proteinExistence type="inferred from homology"/>
<evidence type="ECO:0000256" key="3">
    <source>
        <dbReference type="ARBA" id="ARBA00022741"/>
    </source>
</evidence>
<dbReference type="CDD" id="cd00009">
    <property type="entry name" value="AAA"/>
    <property type="match status" value="1"/>
</dbReference>
<keyword evidence="4 5" id="KW-0067">ATP-binding</keyword>
<evidence type="ECO:0000256" key="1">
    <source>
        <dbReference type="ARBA" id="ARBA00006184"/>
    </source>
</evidence>
<keyword evidence="7" id="KW-0131">Cell cycle</keyword>
<dbReference type="NCBIfam" id="TIGR02928">
    <property type="entry name" value="orc1/cdc6 family replication initiation protein"/>
    <property type="match status" value="1"/>
</dbReference>
<dbReference type="GO" id="GO:0006260">
    <property type="term" value="P:DNA replication"/>
    <property type="evidence" value="ECO:0007669"/>
    <property type="project" value="UniProtKB-UniRule"/>
</dbReference>
<dbReference type="InterPro" id="IPR055237">
    <property type="entry name" value="Cdc6_lid"/>
</dbReference>
<dbReference type="InterPro" id="IPR049945">
    <property type="entry name" value="AAA_22"/>
</dbReference>
<feature type="binding site" evidence="5">
    <location>
        <position position="206"/>
    </location>
    <ligand>
        <name>ATP</name>
        <dbReference type="ChEBI" id="CHEBI:30616"/>
    </ligand>
</feature>
<comment type="function">
    <text evidence="5">Involved in regulation of DNA replication.</text>
</comment>
<protein>
    <recommendedName>
        <fullName evidence="5">ORC1-type DNA replication protein</fullName>
    </recommendedName>
</protein>
<dbReference type="SUPFAM" id="SSF52540">
    <property type="entry name" value="P-loop containing nucleoside triphosphate hydrolases"/>
    <property type="match status" value="1"/>
</dbReference>
<dbReference type="Gene3D" id="1.10.10.10">
    <property type="entry name" value="Winged helix-like DNA-binding domain superfamily/Winged helix DNA-binding domain"/>
    <property type="match status" value="1"/>
</dbReference>
<dbReference type="SUPFAM" id="SSF46785">
    <property type="entry name" value="Winged helix' DNA-binding domain"/>
    <property type="match status" value="1"/>
</dbReference>
<gene>
    <name evidence="7" type="ORF">SAMN05192552_10821</name>
</gene>
<accession>A0A1G6Z1J6</accession>
<dbReference type="Pfam" id="PF22703">
    <property type="entry name" value="Cdc6_lid"/>
    <property type="match status" value="1"/>
</dbReference>
<dbReference type="InterPro" id="IPR036388">
    <property type="entry name" value="WH-like_DNA-bd_sf"/>
</dbReference>
<evidence type="ECO:0000313" key="8">
    <source>
        <dbReference type="Proteomes" id="UP000324021"/>
    </source>
</evidence>
<reference evidence="7 8" key="1">
    <citation type="submission" date="2016-10" db="EMBL/GenBank/DDBJ databases">
        <authorList>
            <person name="Varghese N."/>
            <person name="Submissions S."/>
        </authorList>
    </citation>
    <scope>NUCLEOTIDE SEQUENCE [LARGE SCALE GENOMIC DNA]</scope>
    <source>
        <strain evidence="7 8">CDM_1</strain>
    </source>
</reference>
<evidence type="ECO:0000313" key="7">
    <source>
        <dbReference type="EMBL" id="SDD96411.1"/>
    </source>
</evidence>
<feature type="binding site" evidence="5">
    <location>
        <position position="218"/>
    </location>
    <ligand>
        <name>ATP</name>
        <dbReference type="ChEBI" id="CHEBI:30616"/>
    </ligand>
</feature>
<dbReference type="Pfam" id="PF13401">
    <property type="entry name" value="AAA_22"/>
    <property type="match status" value="1"/>
</dbReference>
<dbReference type="Proteomes" id="UP000324021">
    <property type="component" value="Unassembled WGS sequence"/>
</dbReference>
<evidence type="ECO:0000256" key="2">
    <source>
        <dbReference type="ARBA" id="ARBA00022705"/>
    </source>
</evidence>